<accession>A0A8T1ZD06</accession>
<organism evidence="2 3">
    <name type="scientific">Arabidopsis suecica</name>
    <name type="common">Swedish thale-cress</name>
    <name type="synonym">Cardaminopsis suecica</name>
    <dbReference type="NCBI Taxonomy" id="45249"/>
    <lineage>
        <taxon>Eukaryota</taxon>
        <taxon>Viridiplantae</taxon>
        <taxon>Streptophyta</taxon>
        <taxon>Embryophyta</taxon>
        <taxon>Tracheophyta</taxon>
        <taxon>Spermatophyta</taxon>
        <taxon>Magnoliopsida</taxon>
        <taxon>eudicotyledons</taxon>
        <taxon>Gunneridae</taxon>
        <taxon>Pentapetalae</taxon>
        <taxon>rosids</taxon>
        <taxon>malvids</taxon>
        <taxon>Brassicales</taxon>
        <taxon>Brassicaceae</taxon>
        <taxon>Camelineae</taxon>
        <taxon>Arabidopsis</taxon>
    </lineage>
</organism>
<evidence type="ECO:0000313" key="3">
    <source>
        <dbReference type="Proteomes" id="UP000694251"/>
    </source>
</evidence>
<evidence type="ECO:0000313" key="2">
    <source>
        <dbReference type="EMBL" id="KAG7556872.1"/>
    </source>
</evidence>
<feature type="region of interest" description="Disordered" evidence="1">
    <location>
        <begin position="175"/>
        <end position="205"/>
    </location>
</feature>
<keyword evidence="3" id="KW-1185">Reference proteome</keyword>
<protein>
    <submittedName>
        <fullName evidence="2">Uncharacterized protein</fullName>
    </submittedName>
</protein>
<evidence type="ECO:0000256" key="1">
    <source>
        <dbReference type="SAM" id="MobiDB-lite"/>
    </source>
</evidence>
<dbReference type="Proteomes" id="UP000694251">
    <property type="component" value="Chromosome 11"/>
</dbReference>
<dbReference type="AlphaFoldDB" id="A0A8T1ZD06"/>
<comment type="caution">
    <text evidence="2">The sequence shown here is derived from an EMBL/GenBank/DDBJ whole genome shotgun (WGS) entry which is preliminary data.</text>
</comment>
<name>A0A8T1ZD06_ARASU</name>
<sequence length="899" mass="103201">MIMGSLGHGAKQQLEPEELGARKRLVAEQNGAKEQLVAEENNGKEVILTSKIKLVSLEAIPQPLEVTFDPQDTLLRFQPFISPSFVLFATDPSSLITIHTKRLQGTGSSHRGSHHVVSEQLCIRNMSDKDKEGSSNAQNNKLLMEALTATLTTTLTASMAKMMDERFEVYQKRKEPELKAKPPENTLRSTRSSPQKISHTPKSNSMFYSDYQPTNALFKFSGKRNYIKWEKNMEEWFHDHHILREKRLAYAINQLTGDAYKRWVQEVDNRWYYKEPTITSWRDFKELLRNKYAPHTPNRAPQANAIVQGLAVHEKKPASRQYFVTKERSDRHKKSLAHKEQKETVKSNLMVEEKLKDELLNILNTYSKPKKAKCSFPSKSEKVKFDLPSEFVKNICDLSEKPDCVLENDQACGKLILCKPVQPSSIVSVSQVIEEESQEETQRSLPLDSHLEQPPHLVPEPVLMHFPYDYPRKHCKEFDLVKTEPNLFMLISAQDEKRFGFENVKELCVSKSVFEKMIPNFEAFTLEEFFKQKGFLFDEFHEFNSSLRISLCINAFELFRSKDEYALVKTFSELKHVLKNVSCESNPFIKLCNARVTDHVLKFSTSSIMHLFYPISVQKRTGVLVKHTYLGEVITSKSTFNVLHHDLRRAEGALNPLTIKEKPPDWHQPPYIRKESKDRSMSETRDFYKGNSVLMLGQGERLMCSIQMKENPPDTLFEQRSIPKVSVYVLKIPFIPYHTDMIRLSLSKEPNAGVKAVLKNMGSKTDLRSNPFQVGEDDMIMGSLGHGAKQQLEPEELGARKQLVAEQNGAKEQLVAEENNGKEVILTSLVLIHDQQMGMCLICTLFPLSLVLSQWVFQRKVFNEANDSHPNHPFDDQDRARIFRKSSKVLGIKSSPFYA</sequence>
<dbReference type="EMBL" id="JAEFBJ010000011">
    <property type="protein sequence ID" value="KAG7556872.1"/>
    <property type="molecule type" value="Genomic_DNA"/>
</dbReference>
<dbReference type="OrthoDB" id="1114112at2759"/>
<gene>
    <name evidence="2" type="ORF">ISN44_As11g028720</name>
</gene>
<proteinExistence type="predicted"/>
<feature type="compositionally biased region" description="Polar residues" evidence="1">
    <location>
        <begin position="186"/>
        <end position="205"/>
    </location>
</feature>
<reference evidence="2 3" key="1">
    <citation type="submission" date="2020-12" db="EMBL/GenBank/DDBJ databases">
        <title>Concerted genomic and epigenomic changes stabilize Arabidopsis allopolyploids.</title>
        <authorList>
            <person name="Chen Z."/>
        </authorList>
    </citation>
    <scope>NUCLEOTIDE SEQUENCE [LARGE SCALE GENOMIC DNA]</scope>
    <source>
        <strain evidence="2">As9502</strain>
        <tissue evidence="2">Leaf</tissue>
    </source>
</reference>